<gene>
    <name evidence="1" type="ORF">BW730_17590</name>
</gene>
<keyword evidence="2" id="KW-1185">Reference proteome</keyword>
<dbReference type="KEGG" id="tes:BW730_17590"/>
<organism evidence="1 2">
    <name type="scientific">Tessaracoccus aquimaris</name>
    <dbReference type="NCBI Taxonomy" id="1332264"/>
    <lineage>
        <taxon>Bacteria</taxon>
        <taxon>Bacillati</taxon>
        <taxon>Actinomycetota</taxon>
        <taxon>Actinomycetes</taxon>
        <taxon>Propionibacteriales</taxon>
        <taxon>Propionibacteriaceae</taxon>
        <taxon>Tessaracoccus</taxon>
    </lineage>
</organism>
<evidence type="ECO:0000313" key="1">
    <source>
        <dbReference type="EMBL" id="AQP49038.1"/>
    </source>
</evidence>
<evidence type="ECO:0008006" key="3">
    <source>
        <dbReference type="Google" id="ProtNLM"/>
    </source>
</evidence>
<dbReference type="Proteomes" id="UP000188145">
    <property type="component" value="Chromosome"/>
</dbReference>
<protein>
    <recommendedName>
        <fullName evidence="3">Kinase</fullName>
    </recommendedName>
</protein>
<dbReference type="STRING" id="1332264.BW730_17590"/>
<dbReference type="SUPFAM" id="SSF56112">
    <property type="entry name" value="Protein kinase-like (PK-like)"/>
    <property type="match status" value="1"/>
</dbReference>
<dbReference type="OrthoDB" id="3638028at2"/>
<dbReference type="Pfam" id="PF04655">
    <property type="entry name" value="APH_6_hur"/>
    <property type="match status" value="1"/>
</dbReference>
<dbReference type="GO" id="GO:0019748">
    <property type="term" value="P:secondary metabolic process"/>
    <property type="evidence" value="ECO:0007669"/>
    <property type="project" value="InterPro"/>
</dbReference>
<dbReference type="EMBL" id="CP019606">
    <property type="protein sequence ID" value="AQP49038.1"/>
    <property type="molecule type" value="Genomic_DNA"/>
</dbReference>
<evidence type="ECO:0000313" key="2">
    <source>
        <dbReference type="Proteomes" id="UP000188145"/>
    </source>
</evidence>
<sequence length="304" mass="33337">MVQIPPSFVATVAGRAPDPRYGISGDYWLQRLPTLIDASLTRWDLTPDGAAWHGECAIVVPVIDGDGTPLALKLTWPHVEAAEEHLALRLWAGDGAVRLVAAAPHHFAMLLERLHDRSLTTTSILEASEEIGRLMVQLDRPATPQFDSLAARAERWRGKLSAPCDLVPRRLREQAAGWLDDLLVTPGDRLVHEDLHDSNVLAADRQPWLAIDPKPVAGEWAYAVAPIVWNRPDAAARAASLRTHVRLRAEIVADTAGLDLERVGAWTLFRLVLNAVDAAEFAPASDEFRGRMIALAKAFTDPLV</sequence>
<accession>A0A1Q2CSC5</accession>
<dbReference type="GO" id="GO:0016773">
    <property type="term" value="F:phosphotransferase activity, alcohol group as acceptor"/>
    <property type="evidence" value="ECO:0007669"/>
    <property type="project" value="InterPro"/>
</dbReference>
<dbReference type="RefSeq" id="WP_077687393.1">
    <property type="nucleotide sequence ID" value="NZ_CP019606.1"/>
</dbReference>
<dbReference type="InterPro" id="IPR006748">
    <property type="entry name" value="NH2Glyco/OHUrea_AB-resist_kin"/>
</dbReference>
<dbReference type="AlphaFoldDB" id="A0A1Q2CSC5"/>
<name>A0A1Q2CSC5_9ACTN</name>
<dbReference type="InterPro" id="IPR011009">
    <property type="entry name" value="Kinase-like_dom_sf"/>
</dbReference>
<reference evidence="2" key="1">
    <citation type="submission" date="2017-02" db="EMBL/GenBank/DDBJ databases">
        <title>Tessaracoccus aquaemaris sp. nov., isolated from the intestine of a Korean rockfish, Sebastes schlegelii, in a marine aquaculture pond.</title>
        <authorList>
            <person name="Tak E.J."/>
            <person name="Bae J.-W."/>
        </authorList>
    </citation>
    <scope>NUCLEOTIDE SEQUENCE [LARGE SCALE GENOMIC DNA]</scope>
    <source>
        <strain evidence="2">NSG39</strain>
    </source>
</reference>
<proteinExistence type="predicted"/>